<comment type="caution">
    <text evidence="1">The sequence shown here is derived from an EMBL/GenBank/DDBJ whole genome shotgun (WGS) entry which is preliminary data.</text>
</comment>
<gene>
    <name evidence="1" type="ORF">AVEN_136358_1</name>
</gene>
<organism evidence="1 2">
    <name type="scientific">Araneus ventricosus</name>
    <name type="common">Orbweaver spider</name>
    <name type="synonym">Epeira ventricosa</name>
    <dbReference type="NCBI Taxonomy" id="182803"/>
    <lineage>
        <taxon>Eukaryota</taxon>
        <taxon>Metazoa</taxon>
        <taxon>Ecdysozoa</taxon>
        <taxon>Arthropoda</taxon>
        <taxon>Chelicerata</taxon>
        <taxon>Arachnida</taxon>
        <taxon>Araneae</taxon>
        <taxon>Araneomorphae</taxon>
        <taxon>Entelegynae</taxon>
        <taxon>Araneoidea</taxon>
        <taxon>Araneidae</taxon>
        <taxon>Araneus</taxon>
    </lineage>
</organism>
<proteinExistence type="predicted"/>
<evidence type="ECO:0000313" key="2">
    <source>
        <dbReference type="Proteomes" id="UP000499080"/>
    </source>
</evidence>
<accession>A0A4Y2E4H5</accession>
<dbReference type="Proteomes" id="UP000499080">
    <property type="component" value="Unassembled WGS sequence"/>
</dbReference>
<reference evidence="1 2" key="1">
    <citation type="journal article" date="2019" name="Sci. Rep.">
        <title>Orb-weaving spider Araneus ventricosus genome elucidates the spidroin gene catalogue.</title>
        <authorList>
            <person name="Kono N."/>
            <person name="Nakamura H."/>
            <person name="Ohtoshi R."/>
            <person name="Moran D.A.P."/>
            <person name="Shinohara A."/>
            <person name="Yoshida Y."/>
            <person name="Fujiwara M."/>
            <person name="Mori M."/>
            <person name="Tomita M."/>
            <person name="Arakawa K."/>
        </authorList>
    </citation>
    <scope>NUCLEOTIDE SEQUENCE [LARGE SCALE GENOMIC DNA]</scope>
</reference>
<name>A0A4Y2E4H5_ARAVE</name>
<keyword evidence="2" id="KW-1185">Reference proteome</keyword>
<dbReference type="EMBL" id="BGPR01000489">
    <property type="protein sequence ID" value="GBM22938.1"/>
    <property type="molecule type" value="Genomic_DNA"/>
</dbReference>
<dbReference type="AlphaFoldDB" id="A0A4Y2E4H5"/>
<evidence type="ECO:0000313" key="1">
    <source>
        <dbReference type="EMBL" id="GBM22938.1"/>
    </source>
</evidence>
<protein>
    <submittedName>
        <fullName evidence="1">Uncharacterized protein</fullName>
    </submittedName>
</protein>
<sequence length="130" mass="14967">MFASLQNLAARIGFWQTAKFSEYPSFAQTFTHAHGVRFKSEQIGNMPLQHSKSAAARDSPRKCQNGYRAAESTSLVLRKQINSNSSKRFRLGYRNCQSPSKNSIKRWHEQFKATGKVLDDHRYRTKLLND</sequence>